<dbReference type="InterPro" id="IPR050472">
    <property type="entry name" value="Anth_synth/Amidotransfase"/>
</dbReference>
<gene>
    <name evidence="3" type="ORF">FGL85_07850</name>
</gene>
<dbReference type="PRINTS" id="PR00099">
    <property type="entry name" value="CPSGATASE"/>
</dbReference>
<dbReference type="Pfam" id="PF00117">
    <property type="entry name" value="GATase"/>
    <property type="match status" value="1"/>
</dbReference>
<proteinExistence type="predicted"/>
<dbReference type="InterPro" id="IPR029062">
    <property type="entry name" value="Class_I_gatase-like"/>
</dbReference>
<dbReference type="NCBIfam" id="TIGR00566">
    <property type="entry name" value="trpG_papA"/>
    <property type="match status" value="1"/>
</dbReference>
<dbReference type="CDD" id="cd01743">
    <property type="entry name" value="GATase1_Anthranilate_Synthase"/>
    <property type="match status" value="1"/>
</dbReference>
<name>A0A5B8T3J5_LEUPS</name>
<evidence type="ECO:0000313" key="3">
    <source>
        <dbReference type="EMBL" id="QEA42415.1"/>
    </source>
</evidence>
<dbReference type="PRINTS" id="PR00097">
    <property type="entry name" value="ANTSNTHASEII"/>
</dbReference>
<dbReference type="RefSeq" id="WP_147651615.1">
    <property type="nucleotide sequence ID" value="NZ_CP042383.1"/>
</dbReference>
<evidence type="ECO:0000259" key="2">
    <source>
        <dbReference type="Pfam" id="PF00117"/>
    </source>
</evidence>
<dbReference type="AlphaFoldDB" id="A0A5B8T3J5"/>
<dbReference type="PRINTS" id="PR00096">
    <property type="entry name" value="GATASE"/>
</dbReference>
<dbReference type="SUPFAM" id="SSF52317">
    <property type="entry name" value="Class I glutamine amidotransferase-like"/>
    <property type="match status" value="1"/>
</dbReference>
<dbReference type="FunFam" id="3.40.50.880:FF:000003">
    <property type="entry name" value="Anthranilate synthase component II"/>
    <property type="match status" value="1"/>
</dbReference>
<sequence>MILLVDNYDSFTYNLAQIIGTKTSLFVLRNDDERLYTIADRADGIIFSPGPGKPNQAGEMENMIRRFADEKPMLGICLGHQAIGEVFGGKVKKTNVIKHGKTSNMVTVHHSDLYSGEILKVMRYHSLVLDAHHVPEHFIITGLSADDNEIMAIQHESLPIFGLQFHPESIGTPQGNQMIENFIEIVHNNKIIDR</sequence>
<keyword evidence="1" id="KW-0315">Glutamine amidotransferase</keyword>
<dbReference type="PROSITE" id="PS51273">
    <property type="entry name" value="GATASE_TYPE_1"/>
    <property type="match status" value="1"/>
</dbReference>
<dbReference type="GO" id="GO:0004049">
    <property type="term" value="F:anthranilate synthase activity"/>
    <property type="evidence" value="ECO:0007669"/>
    <property type="project" value="TreeGrafter"/>
</dbReference>
<evidence type="ECO:0000256" key="1">
    <source>
        <dbReference type="ARBA" id="ARBA00022962"/>
    </source>
</evidence>
<dbReference type="PANTHER" id="PTHR43418">
    <property type="entry name" value="MULTIFUNCTIONAL TRYPTOPHAN BIOSYNTHESIS PROTEIN-RELATED"/>
    <property type="match status" value="1"/>
</dbReference>
<protein>
    <submittedName>
        <fullName evidence="3">Aminodeoxychorismate/anthranilate synthase component II</fullName>
    </submittedName>
</protein>
<dbReference type="GO" id="GO:0000162">
    <property type="term" value="P:L-tryptophan biosynthetic process"/>
    <property type="evidence" value="ECO:0007669"/>
    <property type="project" value="TreeGrafter"/>
</dbReference>
<dbReference type="PANTHER" id="PTHR43418:SF8">
    <property type="entry name" value="SYNTHASE COMPONENT II, PUTATIVE-RELATED"/>
    <property type="match status" value="1"/>
</dbReference>
<dbReference type="EMBL" id="CP042383">
    <property type="protein sequence ID" value="QEA42415.1"/>
    <property type="molecule type" value="Genomic_DNA"/>
</dbReference>
<organism evidence="3 4">
    <name type="scientific">Leuconostoc pseudomesenteroides</name>
    <dbReference type="NCBI Taxonomy" id="33968"/>
    <lineage>
        <taxon>Bacteria</taxon>
        <taxon>Bacillati</taxon>
        <taxon>Bacillota</taxon>
        <taxon>Bacilli</taxon>
        <taxon>Lactobacillales</taxon>
        <taxon>Lactobacillaceae</taxon>
        <taxon>Leuconostoc</taxon>
    </lineage>
</organism>
<feature type="domain" description="Glutamine amidotransferase" evidence="2">
    <location>
        <begin position="3"/>
        <end position="183"/>
    </location>
</feature>
<dbReference type="GO" id="GO:0005829">
    <property type="term" value="C:cytosol"/>
    <property type="evidence" value="ECO:0007669"/>
    <property type="project" value="TreeGrafter"/>
</dbReference>
<dbReference type="Proteomes" id="UP000321296">
    <property type="component" value="Chromosome"/>
</dbReference>
<evidence type="ECO:0000313" key="4">
    <source>
        <dbReference type="Proteomes" id="UP000321296"/>
    </source>
</evidence>
<dbReference type="InterPro" id="IPR017926">
    <property type="entry name" value="GATASE"/>
</dbReference>
<dbReference type="KEGG" id="lpse:FGL85_07850"/>
<accession>A0A5B8T3J5</accession>
<dbReference type="InterPro" id="IPR006221">
    <property type="entry name" value="TrpG/PapA_dom"/>
</dbReference>
<dbReference type="Gene3D" id="3.40.50.880">
    <property type="match status" value="1"/>
</dbReference>
<reference evidence="3 4" key="1">
    <citation type="submission" date="2019-06" db="EMBL/GenBank/DDBJ databases">
        <title>Genome analyses of bacteria isolated from kimchi.</title>
        <authorList>
            <person name="Lee S."/>
            <person name="Ahn S."/>
            <person name="Roh S."/>
        </authorList>
    </citation>
    <scope>NUCLEOTIDE SEQUENCE [LARGE SCALE GENOMIC DNA]</scope>
    <source>
        <strain evidence="3 4">CBA3630</strain>
    </source>
</reference>